<keyword evidence="3" id="KW-1185">Reference proteome</keyword>
<sequence>MGRVSAWLKGSRLWLPVVGCELGWTCNEGIGALVLFVKKDETFKFYVDYRVVKEGIGSRLPIRMCYVGHRAEMDSALTVGEDVIFGPGLLKKKGVFNLGGSRGTNLVFREGELLRPLVQYFRFSFDPTLGLPLGFLRAIINFLSFL</sequence>
<evidence type="ECO:0000313" key="2">
    <source>
        <dbReference type="EMBL" id="RDY06461.1"/>
    </source>
</evidence>
<comment type="caution">
    <text evidence="2">The sequence shown here is derived from an EMBL/GenBank/DDBJ whole genome shotgun (WGS) entry which is preliminary data.</text>
</comment>
<feature type="non-terminal residue" evidence="2">
    <location>
        <position position="1"/>
    </location>
</feature>
<protein>
    <submittedName>
        <fullName evidence="2">Uncharacterized protein</fullName>
    </submittedName>
</protein>
<gene>
    <name evidence="2" type="ORF">CR513_09543</name>
</gene>
<proteinExistence type="predicted"/>
<dbReference type="AlphaFoldDB" id="A0A371HUI9"/>
<evidence type="ECO:0000313" key="3">
    <source>
        <dbReference type="Proteomes" id="UP000257109"/>
    </source>
</evidence>
<accession>A0A371HUI9</accession>
<organism evidence="2 3">
    <name type="scientific">Mucuna pruriens</name>
    <name type="common">Velvet bean</name>
    <name type="synonym">Dolichos pruriens</name>
    <dbReference type="NCBI Taxonomy" id="157652"/>
    <lineage>
        <taxon>Eukaryota</taxon>
        <taxon>Viridiplantae</taxon>
        <taxon>Streptophyta</taxon>
        <taxon>Embryophyta</taxon>
        <taxon>Tracheophyta</taxon>
        <taxon>Spermatophyta</taxon>
        <taxon>Magnoliopsida</taxon>
        <taxon>eudicotyledons</taxon>
        <taxon>Gunneridae</taxon>
        <taxon>Pentapetalae</taxon>
        <taxon>rosids</taxon>
        <taxon>fabids</taxon>
        <taxon>Fabales</taxon>
        <taxon>Fabaceae</taxon>
        <taxon>Papilionoideae</taxon>
        <taxon>50 kb inversion clade</taxon>
        <taxon>NPAAA clade</taxon>
        <taxon>indigoferoid/millettioid clade</taxon>
        <taxon>Phaseoleae</taxon>
        <taxon>Mucuna</taxon>
    </lineage>
</organism>
<name>A0A371HUI9_MUCPR</name>
<evidence type="ECO:0000256" key="1">
    <source>
        <dbReference type="SAM" id="SignalP"/>
    </source>
</evidence>
<reference evidence="2" key="1">
    <citation type="submission" date="2018-05" db="EMBL/GenBank/DDBJ databases">
        <title>Draft genome of Mucuna pruriens seed.</title>
        <authorList>
            <person name="Nnadi N.E."/>
            <person name="Vos R."/>
            <person name="Hasami M.H."/>
            <person name="Devisetty U.K."/>
            <person name="Aguiy J.C."/>
        </authorList>
    </citation>
    <scope>NUCLEOTIDE SEQUENCE [LARGE SCALE GENOMIC DNA]</scope>
    <source>
        <strain evidence="2">JCA_2017</strain>
    </source>
</reference>
<feature type="signal peptide" evidence="1">
    <location>
        <begin position="1"/>
        <end position="20"/>
    </location>
</feature>
<dbReference type="Proteomes" id="UP000257109">
    <property type="component" value="Unassembled WGS sequence"/>
</dbReference>
<feature type="chain" id="PRO_5016786141" evidence="1">
    <location>
        <begin position="21"/>
        <end position="146"/>
    </location>
</feature>
<dbReference type="EMBL" id="QJKJ01001683">
    <property type="protein sequence ID" value="RDY06461.1"/>
    <property type="molecule type" value="Genomic_DNA"/>
</dbReference>
<keyword evidence="1" id="KW-0732">Signal</keyword>